<reference evidence="1" key="1">
    <citation type="submission" date="2019-08" db="EMBL/GenBank/DDBJ databases">
        <authorList>
            <person name="Liu F."/>
        </authorList>
    </citation>
    <scope>NUCLEOTIDE SEQUENCE [LARGE SCALE GENOMIC DNA]</scope>
    <source>
        <strain evidence="1">PA1801</strain>
        <tissue evidence="1">Leaf</tissue>
    </source>
</reference>
<organism evidence="1 2">
    <name type="scientific">Gossypium australe</name>
    <dbReference type="NCBI Taxonomy" id="47621"/>
    <lineage>
        <taxon>Eukaryota</taxon>
        <taxon>Viridiplantae</taxon>
        <taxon>Streptophyta</taxon>
        <taxon>Embryophyta</taxon>
        <taxon>Tracheophyta</taxon>
        <taxon>Spermatophyta</taxon>
        <taxon>Magnoliopsida</taxon>
        <taxon>eudicotyledons</taxon>
        <taxon>Gunneridae</taxon>
        <taxon>Pentapetalae</taxon>
        <taxon>rosids</taxon>
        <taxon>malvids</taxon>
        <taxon>Malvales</taxon>
        <taxon>Malvaceae</taxon>
        <taxon>Malvoideae</taxon>
        <taxon>Gossypium</taxon>
    </lineage>
</organism>
<comment type="caution">
    <text evidence="1">The sequence shown here is derived from an EMBL/GenBank/DDBJ whole genome shotgun (WGS) entry which is preliminary data.</text>
</comment>
<dbReference type="AlphaFoldDB" id="A0A5B6UUE8"/>
<sequence length="59" mass="6526">MAALVNLFSFIRGAGDNFSFKWQQLGRHMLADIIRSVLCSIALSSPKGNMASQISLQHF</sequence>
<gene>
    <name evidence="1" type="ORF">EPI10_026767</name>
</gene>
<accession>A0A5B6UUE8</accession>
<evidence type="ECO:0000313" key="2">
    <source>
        <dbReference type="Proteomes" id="UP000325315"/>
    </source>
</evidence>
<protein>
    <submittedName>
        <fullName evidence="1">Uncharacterized protein</fullName>
    </submittedName>
</protein>
<keyword evidence="2" id="KW-1185">Reference proteome</keyword>
<evidence type="ECO:0000313" key="1">
    <source>
        <dbReference type="EMBL" id="KAA3460064.1"/>
    </source>
</evidence>
<dbReference type="EMBL" id="SMMG02000009">
    <property type="protein sequence ID" value="KAA3460064.1"/>
    <property type="molecule type" value="Genomic_DNA"/>
</dbReference>
<name>A0A5B6UUE8_9ROSI</name>
<proteinExistence type="predicted"/>
<dbReference type="Proteomes" id="UP000325315">
    <property type="component" value="Unassembled WGS sequence"/>
</dbReference>